<comment type="caution">
    <text evidence="2">The sequence shown here is derived from an EMBL/GenBank/DDBJ whole genome shotgun (WGS) entry which is preliminary data.</text>
</comment>
<proteinExistence type="predicted"/>
<reference evidence="2 3" key="1">
    <citation type="submission" date="2023-01" db="EMBL/GenBank/DDBJ databases">
        <title>Analysis of 21 Apiospora genomes using comparative genomics revels a genus with tremendous synthesis potential of carbohydrate active enzymes and secondary metabolites.</title>
        <authorList>
            <person name="Sorensen T."/>
        </authorList>
    </citation>
    <scope>NUCLEOTIDE SEQUENCE [LARGE SCALE GENOMIC DNA]</scope>
    <source>
        <strain evidence="2 3">CBS 114990</strain>
    </source>
</reference>
<evidence type="ECO:0000313" key="2">
    <source>
        <dbReference type="EMBL" id="KAK8065998.1"/>
    </source>
</evidence>
<dbReference type="GeneID" id="92050119"/>
<evidence type="ECO:0000256" key="1">
    <source>
        <dbReference type="SAM" id="Phobius"/>
    </source>
</evidence>
<keyword evidence="3" id="KW-1185">Reference proteome</keyword>
<dbReference type="EMBL" id="JAQQWN010000009">
    <property type="protein sequence ID" value="KAK8065998.1"/>
    <property type="molecule type" value="Genomic_DNA"/>
</dbReference>
<protein>
    <submittedName>
        <fullName evidence="2">Uncharacterized protein</fullName>
    </submittedName>
</protein>
<dbReference type="Proteomes" id="UP001433268">
    <property type="component" value="Unassembled WGS sequence"/>
</dbReference>
<accession>A0ABR1V487</accession>
<sequence>MRFQAPQLGALGVTFTAFRGLQLVSLVAVVGLTANFISEIVSARRDAPDVLVGTLVVPIRQARDNAD</sequence>
<name>A0ABR1V487_9PEZI</name>
<gene>
    <name evidence="2" type="ORF">PG997_012745</name>
</gene>
<dbReference type="RefSeq" id="XP_066662751.1">
    <property type="nucleotide sequence ID" value="XM_066817059.1"/>
</dbReference>
<evidence type="ECO:0000313" key="3">
    <source>
        <dbReference type="Proteomes" id="UP001433268"/>
    </source>
</evidence>
<feature type="transmembrane region" description="Helical" evidence="1">
    <location>
        <begin position="20"/>
        <end position="37"/>
    </location>
</feature>
<organism evidence="2 3">
    <name type="scientific">Apiospora hydei</name>
    <dbReference type="NCBI Taxonomy" id="1337664"/>
    <lineage>
        <taxon>Eukaryota</taxon>
        <taxon>Fungi</taxon>
        <taxon>Dikarya</taxon>
        <taxon>Ascomycota</taxon>
        <taxon>Pezizomycotina</taxon>
        <taxon>Sordariomycetes</taxon>
        <taxon>Xylariomycetidae</taxon>
        <taxon>Amphisphaeriales</taxon>
        <taxon>Apiosporaceae</taxon>
        <taxon>Apiospora</taxon>
    </lineage>
</organism>
<keyword evidence="1" id="KW-0472">Membrane</keyword>
<keyword evidence="1" id="KW-0812">Transmembrane</keyword>
<keyword evidence="1" id="KW-1133">Transmembrane helix</keyword>